<comment type="caution">
    <text evidence="2">The sequence shown here is derived from an EMBL/GenBank/DDBJ whole genome shotgun (WGS) entry which is preliminary data.</text>
</comment>
<dbReference type="OrthoDB" id="5569779at2759"/>
<feature type="region of interest" description="Disordered" evidence="1">
    <location>
        <begin position="497"/>
        <end position="573"/>
    </location>
</feature>
<feature type="compositionally biased region" description="Basic residues" evidence="1">
    <location>
        <begin position="502"/>
        <end position="513"/>
    </location>
</feature>
<evidence type="ECO:0000313" key="3">
    <source>
        <dbReference type="Proteomes" id="UP000193648"/>
    </source>
</evidence>
<keyword evidence="3" id="KW-1185">Reference proteome</keyword>
<gene>
    <name evidence="2" type="ORF">BCR41DRAFT_419312</name>
</gene>
<feature type="region of interest" description="Disordered" evidence="1">
    <location>
        <begin position="234"/>
        <end position="257"/>
    </location>
</feature>
<dbReference type="EMBL" id="MCFF01000005">
    <property type="protein sequence ID" value="ORZ26863.1"/>
    <property type="molecule type" value="Genomic_DNA"/>
</dbReference>
<feature type="region of interest" description="Disordered" evidence="1">
    <location>
        <begin position="286"/>
        <end position="308"/>
    </location>
</feature>
<feature type="compositionally biased region" description="Low complexity" evidence="1">
    <location>
        <begin position="534"/>
        <end position="560"/>
    </location>
</feature>
<name>A0A1Y2GZG6_9FUNG</name>
<evidence type="ECO:0000313" key="2">
    <source>
        <dbReference type="EMBL" id="ORZ26863.1"/>
    </source>
</evidence>
<proteinExistence type="predicted"/>
<sequence length="573" mass="61964">MVTAAMQSWYEVVRLVDPLLWNLAMDTETGSTTFDSSLSPLHHIQQQHQQSRLIPTVASPFPSSSYPSIIVTTPGSSTIALLSKQTSCYSAHSLHTKNKCCCRSLLDIQPQETVDWLKCFIHISSMSSPTISPSFVITQEDDKLINHDHQQPNPKDFPITLGVSKDFKYASGVIFKRTRCSQGAEEIEGPTNIFTTRPHYGYLSGRSMSFKSIVSTASMSDSYYISRNENHAEDGRMTSFTTSGSNSSNSPTNPANVGLVTAPASVAHSEVKTGLTNPLVGEQQTLTNSVGGTDASAAPSTRISATSKSTHVSECTGATANINTNTNAKINVTSTQSNTNADTNHNIHHVQTDHNKTSNHNNDGTVSSSNITKTCFPISTPTTTATDTVATTSIFAALISLSPAVFNSATTVVQERLIHSMNATTAFLYRTFSPTYRVSKMYVDSWTNGSQRRGLERIKNSVVRGDAFTLVRGATTHMQSVWNQVMAAYRIKNASSSAAARSNHRRHLNKITHVKSNDVKTDTNASNNDRRHSNGNNSSDTNGNSNSSGSSSSSSSSSSSRSHDRGSKSKTRP</sequence>
<protein>
    <submittedName>
        <fullName evidence="2">Uncharacterized protein</fullName>
    </submittedName>
</protein>
<organism evidence="2 3">
    <name type="scientific">Lobosporangium transversale</name>
    <dbReference type="NCBI Taxonomy" id="64571"/>
    <lineage>
        <taxon>Eukaryota</taxon>
        <taxon>Fungi</taxon>
        <taxon>Fungi incertae sedis</taxon>
        <taxon>Mucoromycota</taxon>
        <taxon>Mortierellomycotina</taxon>
        <taxon>Mortierellomycetes</taxon>
        <taxon>Mortierellales</taxon>
        <taxon>Mortierellaceae</taxon>
        <taxon>Lobosporangium</taxon>
    </lineage>
</organism>
<reference evidence="2 3" key="1">
    <citation type="submission" date="2016-07" db="EMBL/GenBank/DDBJ databases">
        <title>Pervasive Adenine N6-methylation of Active Genes in Fungi.</title>
        <authorList>
            <consortium name="DOE Joint Genome Institute"/>
            <person name="Mondo S.J."/>
            <person name="Dannebaum R.O."/>
            <person name="Kuo R.C."/>
            <person name="Labutti K."/>
            <person name="Haridas S."/>
            <person name="Kuo A."/>
            <person name="Salamov A."/>
            <person name="Ahrendt S.R."/>
            <person name="Lipzen A."/>
            <person name="Sullivan W."/>
            <person name="Andreopoulos W.B."/>
            <person name="Clum A."/>
            <person name="Lindquist E."/>
            <person name="Daum C."/>
            <person name="Ramamoorthy G.K."/>
            <person name="Gryganskyi A."/>
            <person name="Culley D."/>
            <person name="Magnuson J.K."/>
            <person name="James T.Y."/>
            <person name="O'Malley M.A."/>
            <person name="Stajich J.E."/>
            <person name="Spatafora J.W."/>
            <person name="Visel A."/>
            <person name="Grigoriev I.V."/>
        </authorList>
    </citation>
    <scope>NUCLEOTIDE SEQUENCE [LARGE SCALE GENOMIC DNA]</scope>
    <source>
        <strain evidence="2 3">NRRL 3116</strain>
    </source>
</reference>
<feature type="compositionally biased region" description="Low complexity" evidence="1">
    <location>
        <begin position="238"/>
        <end position="256"/>
    </location>
</feature>
<feature type="compositionally biased region" description="Polar residues" evidence="1">
    <location>
        <begin position="298"/>
        <end position="308"/>
    </location>
</feature>
<accession>A0A1Y2GZG6</accession>
<dbReference type="Proteomes" id="UP000193648">
    <property type="component" value="Unassembled WGS sequence"/>
</dbReference>
<dbReference type="InParanoid" id="A0A1Y2GZG6"/>
<dbReference type="AlphaFoldDB" id="A0A1Y2GZG6"/>
<dbReference type="GeneID" id="33571583"/>
<dbReference type="RefSeq" id="XP_021884610.1">
    <property type="nucleotide sequence ID" value="XM_022029740.1"/>
</dbReference>
<evidence type="ECO:0000256" key="1">
    <source>
        <dbReference type="SAM" id="MobiDB-lite"/>
    </source>
</evidence>